<evidence type="ECO:0000313" key="8">
    <source>
        <dbReference type="Proteomes" id="UP000030693"/>
    </source>
</evidence>
<keyword evidence="8" id="KW-1185">Reference proteome</keyword>
<comment type="subcellular location">
    <subcellularLocation>
        <location evidence="1">Membrane</location>
        <topology evidence="1">Peripheral membrane protein</topology>
    </subcellularLocation>
</comment>
<reference evidence="7" key="1">
    <citation type="submission" date="2013-04" db="EMBL/GenBank/DDBJ databases">
        <title>The Genome Sequence of Fonticula alba ATCC 38817.</title>
        <authorList>
            <consortium name="The Broad Institute Genomics Platform"/>
            <person name="Russ C."/>
            <person name="Cuomo C."/>
            <person name="Burger G."/>
            <person name="Gray M.W."/>
            <person name="Holland P.W.H."/>
            <person name="King N."/>
            <person name="Lang F.B.F."/>
            <person name="Roger A.J."/>
            <person name="Ruiz-Trillo I."/>
            <person name="Brown M."/>
            <person name="Walker B."/>
            <person name="Young S."/>
            <person name="Zeng Q."/>
            <person name="Gargeya S."/>
            <person name="Fitzgerald M."/>
            <person name="Haas B."/>
            <person name="Abouelleil A."/>
            <person name="Allen A.W."/>
            <person name="Alvarado L."/>
            <person name="Arachchi H.M."/>
            <person name="Berlin A.M."/>
            <person name="Chapman S.B."/>
            <person name="Gainer-Dewar J."/>
            <person name="Goldberg J."/>
            <person name="Griggs A."/>
            <person name="Gujja S."/>
            <person name="Hansen M."/>
            <person name="Howarth C."/>
            <person name="Imamovic A."/>
            <person name="Ireland A."/>
            <person name="Larimer J."/>
            <person name="McCowan C."/>
            <person name="Murphy C."/>
            <person name="Pearson M."/>
            <person name="Poon T.W."/>
            <person name="Priest M."/>
            <person name="Roberts A."/>
            <person name="Saif S."/>
            <person name="Shea T."/>
            <person name="Sisk P."/>
            <person name="Sykes S."/>
            <person name="Wortman J."/>
            <person name="Nusbaum C."/>
            <person name="Birren B."/>
        </authorList>
    </citation>
    <scope>NUCLEOTIDE SEQUENCE [LARGE SCALE GENOMIC DNA]</scope>
    <source>
        <strain evidence="7">ATCC 38817</strain>
    </source>
</reference>
<dbReference type="GO" id="GO:0005770">
    <property type="term" value="C:late endosome"/>
    <property type="evidence" value="ECO:0007669"/>
    <property type="project" value="TreeGrafter"/>
</dbReference>
<sequence>MSSTARPSAAPLSKENQQKLLAIAINNVREHSIRMKRSLDENQWREALEHSIKMLQELHTDKLTPDQYYELSLLTNEQLAYLEIYLLNQDNRTPLENLYEIVQYCGNIVPRLYLLVTVGTAFLKTNKTVAKEILTDMVEMCRGVQHPTRGLFLRNYLLQRTKNELPDIDSNTSATVEDSIQFILINLVEMNKLWVRMQFQGHTRDRERIEAERSKLRVLVGFNLECLSRLEGLNLPLYKEKVLPQVLKQVVDCRDPIAQEYLMEVVTRVFPDELHLQTLEEFMKTCPMLTLQVDLRHLITAMIDRLAAFTSSADKAQLAGLDVPIFDIFLTNIRLLIESRQELPPSDIFSILGSLAKLALALAPGDLTQVDHIFQLALAKLKVDELTSLKADRQATSELHTLLSTCFELASSPLDLVSVENLHTLFAFLPMANRRKLATRFAETFLPAGHRLRSHDAAPIEAITTKQTAGHVFTFLEPLIKLKPAAAAAARVAEGHPPADEEDDDDFDAEDVEYASNLLARLVLLLKSDNFRVHYALLNQTRKFLADACFEQINRILPSFVFASLSVIHGIFANRSNDDEWENQCIVFLKFAVSCTKAISTAVRDMGSVDRSSITPAQVMRYHSQTINLYLQIALMADRCSLEDYVYEVFTQVGSIYEKAISDSQIQVSTLVSMVSTLQATRSLSSSNYTKLIRFFKNQASGMLQSSNRTLCLMLSSHLAWQQEDTPAVPKLDFKSNRVHDSAGCRKILNETVQSHVESSNLSVNITPLVRILDRYVYYAQTEFPDTDESKISTLIKMIRDQFNSPTSLVEDDQDDHADTYEESIYCLQKAATSKQHFNRIIKYLHTVSHTSESDLATFKQPASMKSISVEEYLE</sequence>
<dbReference type="GO" id="GO:0006886">
    <property type="term" value="P:intracellular protein transport"/>
    <property type="evidence" value="ECO:0007669"/>
    <property type="project" value="TreeGrafter"/>
</dbReference>
<dbReference type="GO" id="GO:0005829">
    <property type="term" value="C:cytosol"/>
    <property type="evidence" value="ECO:0007669"/>
    <property type="project" value="GOC"/>
</dbReference>
<evidence type="ECO:0000256" key="2">
    <source>
        <dbReference type="ARBA" id="ARBA00006536"/>
    </source>
</evidence>
<name>A0A058ZD64_FONAL</name>
<dbReference type="Pfam" id="PF03635">
    <property type="entry name" value="Vps35"/>
    <property type="match status" value="1"/>
</dbReference>
<gene>
    <name evidence="7" type="ORF">H696_01743</name>
</gene>
<evidence type="ECO:0000256" key="1">
    <source>
        <dbReference type="ARBA" id="ARBA00004170"/>
    </source>
</evidence>
<dbReference type="RefSeq" id="XP_009493928.1">
    <property type="nucleotide sequence ID" value="XM_009495653.1"/>
</dbReference>
<dbReference type="OMA" id="YERVQFC"/>
<evidence type="ECO:0000256" key="5">
    <source>
        <dbReference type="ARBA" id="ARBA00023136"/>
    </source>
</evidence>
<evidence type="ECO:0000256" key="4">
    <source>
        <dbReference type="ARBA" id="ARBA00022927"/>
    </source>
</evidence>
<comment type="similarity">
    <text evidence="2 6">Belongs to the VPS35 family.</text>
</comment>
<dbReference type="AlphaFoldDB" id="A0A058ZD64"/>
<dbReference type="eggNOG" id="KOG1107">
    <property type="taxonomic scope" value="Eukaryota"/>
</dbReference>
<dbReference type="InterPro" id="IPR005378">
    <property type="entry name" value="Vps35"/>
</dbReference>
<dbReference type="Gene3D" id="1.25.40.660">
    <property type="entry name" value="Vacuolar protein sorting-associated protein 35, helical subcomplex Vps35-C"/>
    <property type="match status" value="1"/>
</dbReference>
<dbReference type="GO" id="GO:0030906">
    <property type="term" value="C:retromer, cargo-selective complex"/>
    <property type="evidence" value="ECO:0007669"/>
    <property type="project" value="InterPro"/>
</dbReference>
<dbReference type="PIRSF" id="PIRSF009375">
    <property type="entry name" value="Retromer_Vps35"/>
    <property type="match status" value="1"/>
</dbReference>
<dbReference type="GO" id="GO:0042147">
    <property type="term" value="P:retrograde transport, endosome to Golgi"/>
    <property type="evidence" value="ECO:0007669"/>
    <property type="project" value="InterPro"/>
</dbReference>
<evidence type="ECO:0000256" key="3">
    <source>
        <dbReference type="ARBA" id="ARBA00022448"/>
    </source>
</evidence>
<protein>
    <recommendedName>
        <fullName evidence="6">Vacuolar protein sorting-associated protein 35</fullName>
    </recommendedName>
</protein>
<dbReference type="PANTHER" id="PTHR11099">
    <property type="entry name" value="VACUOLAR SORTING PROTEIN 35"/>
    <property type="match status" value="1"/>
</dbReference>
<comment type="function">
    <text evidence="6">Plays a role in vesicular protein sorting.</text>
</comment>
<evidence type="ECO:0000313" key="7">
    <source>
        <dbReference type="EMBL" id="KCV72350.1"/>
    </source>
</evidence>
<dbReference type="InterPro" id="IPR042491">
    <property type="entry name" value="Vps35_C"/>
</dbReference>
<dbReference type="EMBL" id="KB932202">
    <property type="protein sequence ID" value="KCV72350.1"/>
    <property type="molecule type" value="Genomic_DNA"/>
</dbReference>
<keyword evidence="4 6" id="KW-0653">Protein transport</keyword>
<accession>A0A058ZD64</accession>
<organism evidence="7">
    <name type="scientific">Fonticula alba</name>
    <name type="common">Slime mold</name>
    <dbReference type="NCBI Taxonomy" id="691883"/>
    <lineage>
        <taxon>Eukaryota</taxon>
        <taxon>Rotosphaerida</taxon>
        <taxon>Fonticulaceae</taxon>
        <taxon>Fonticula</taxon>
    </lineage>
</organism>
<dbReference type="OrthoDB" id="10258141at2759"/>
<dbReference type="Proteomes" id="UP000030693">
    <property type="component" value="Unassembled WGS sequence"/>
</dbReference>
<evidence type="ECO:0000256" key="6">
    <source>
        <dbReference type="PIRNR" id="PIRNR009375"/>
    </source>
</evidence>
<dbReference type="GeneID" id="20526468"/>
<dbReference type="PANTHER" id="PTHR11099:SF0">
    <property type="entry name" value="VACUOLAR PROTEIN SORTING-ASSOCIATED PROTEIN 35"/>
    <property type="match status" value="1"/>
</dbReference>
<keyword evidence="3 6" id="KW-0813">Transport</keyword>
<dbReference type="STRING" id="691883.A0A058ZD64"/>
<proteinExistence type="inferred from homology"/>
<keyword evidence="5" id="KW-0472">Membrane</keyword>